<organism evidence="6 7">
    <name type="scientific">Terrabacter tumescens</name>
    <dbReference type="NCBI Taxonomy" id="60443"/>
    <lineage>
        <taxon>Bacteria</taxon>
        <taxon>Bacillati</taxon>
        <taxon>Actinomycetota</taxon>
        <taxon>Actinomycetes</taxon>
        <taxon>Micrococcales</taxon>
        <taxon>Intrasporangiaceae</taxon>
        <taxon>Terrabacter</taxon>
    </lineage>
</organism>
<evidence type="ECO:0000256" key="1">
    <source>
        <dbReference type="ARBA" id="ARBA00008061"/>
    </source>
</evidence>
<name>A0ABQ2I9F2_9MICO</name>
<dbReference type="Pfam" id="PF02922">
    <property type="entry name" value="CBM_48"/>
    <property type="match status" value="1"/>
</dbReference>
<dbReference type="SUPFAM" id="SSF81296">
    <property type="entry name" value="E set domains"/>
    <property type="match status" value="1"/>
</dbReference>
<keyword evidence="2" id="KW-0378">Hydrolase</keyword>
<dbReference type="InterPro" id="IPR006047">
    <property type="entry name" value="GH13_cat_dom"/>
</dbReference>
<dbReference type="InterPro" id="IPR044505">
    <property type="entry name" value="GlgX_Isoamylase_N_E_set"/>
</dbReference>
<dbReference type="CDD" id="cd02856">
    <property type="entry name" value="E_set_GDE_Isoamylase_N"/>
    <property type="match status" value="1"/>
</dbReference>
<dbReference type="InterPro" id="IPR004193">
    <property type="entry name" value="Glyco_hydro_13_N"/>
</dbReference>
<accession>A0ABQ2I9F2</accession>
<dbReference type="EMBL" id="BMNZ01000006">
    <property type="protein sequence ID" value="GGN03303.1"/>
    <property type="molecule type" value="Genomic_DNA"/>
</dbReference>
<gene>
    <name evidence="6" type="ORF">GCM10009721_33270</name>
</gene>
<dbReference type="InterPro" id="IPR013783">
    <property type="entry name" value="Ig-like_fold"/>
</dbReference>
<evidence type="ECO:0000256" key="2">
    <source>
        <dbReference type="ARBA" id="ARBA00022801"/>
    </source>
</evidence>
<dbReference type="Gene3D" id="2.60.40.10">
    <property type="entry name" value="Immunoglobulins"/>
    <property type="match status" value="1"/>
</dbReference>
<dbReference type="SMART" id="SM00642">
    <property type="entry name" value="Aamy"/>
    <property type="match status" value="1"/>
</dbReference>
<evidence type="ECO:0000256" key="4">
    <source>
        <dbReference type="SAM" id="MobiDB-lite"/>
    </source>
</evidence>
<keyword evidence="7" id="KW-1185">Reference proteome</keyword>
<evidence type="ECO:0000313" key="7">
    <source>
        <dbReference type="Proteomes" id="UP000623461"/>
    </source>
</evidence>
<dbReference type="RefSeq" id="WP_030202783.1">
    <property type="nucleotide sequence ID" value="NZ_BMNZ01000006.1"/>
</dbReference>
<dbReference type="SUPFAM" id="SSF51011">
    <property type="entry name" value="Glycosyl hydrolase domain"/>
    <property type="match status" value="1"/>
</dbReference>
<feature type="region of interest" description="Disordered" evidence="4">
    <location>
        <begin position="471"/>
        <end position="497"/>
    </location>
</feature>
<comment type="similarity">
    <text evidence="1">Belongs to the glycosyl hydrolase 13 family.</text>
</comment>
<reference evidence="7" key="1">
    <citation type="journal article" date="2019" name="Int. J. Syst. Evol. Microbiol.">
        <title>The Global Catalogue of Microorganisms (GCM) 10K type strain sequencing project: providing services to taxonomists for standard genome sequencing and annotation.</title>
        <authorList>
            <consortium name="The Broad Institute Genomics Platform"/>
            <consortium name="The Broad Institute Genome Sequencing Center for Infectious Disease"/>
            <person name="Wu L."/>
            <person name="Ma J."/>
        </authorList>
    </citation>
    <scope>NUCLEOTIDE SEQUENCE [LARGE SCALE GENOMIC DNA]</scope>
    <source>
        <strain evidence="7">JCM 1365</strain>
    </source>
</reference>
<dbReference type="InterPro" id="IPR017853">
    <property type="entry name" value="GH"/>
</dbReference>
<dbReference type="SUPFAM" id="SSF51445">
    <property type="entry name" value="(Trans)glycosidases"/>
    <property type="match status" value="1"/>
</dbReference>
<protein>
    <submittedName>
        <fullName evidence="6">Glycogen operon protein GlgX homolog</fullName>
    </submittedName>
</protein>
<proteinExistence type="inferred from homology"/>
<dbReference type="Proteomes" id="UP000623461">
    <property type="component" value="Unassembled WGS sequence"/>
</dbReference>
<evidence type="ECO:0000313" key="6">
    <source>
        <dbReference type="EMBL" id="GGN03303.1"/>
    </source>
</evidence>
<dbReference type="Gene3D" id="3.20.20.80">
    <property type="entry name" value="Glycosidases"/>
    <property type="match status" value="1"/>
</dbReference>
<evidence type="ECO:0000259" key="5">
    <source>
        <dbReference type="SMART" id="SM00642"/>
    </source>
</evidence>
<sequence>MEIWPGKPYPLGATYDGSGVNFAVFSEAAERVELCLLDDDLTETRLDLPETDGFVWHGYVPYVQPGQRYGFRVHGPYDPENGHRCNPSKFLLDPYAKAIEGQAENDQSLYSYTFGDPEAATTTKINTDDNVRHTMHSVVINPFFDWGDDRPPRHEYHESIIYEAHVKGLTMLHPEIPEEIRGTYAGISHPAMIKHLSDLGITAIELMPVHQFVQDAPLVDRGLSNYWGYNTIGFLAPHNEYAAGGQRGQQVLEFKAMVKALHAANIEVILDVVYNHTAEGNHMGPTLAFRGLDNNSYYRLVSDDLSHYYDTTGTGNSLLMRSPHVLQLIMDSLRYWVTEMHVDGFRFDLAATLARQFHEVDKLSAFFDLIQQDPVVSQVKLIAEPWDVGEGGYQVGNFPPLWTEWNGKFRDTVRDFWRGEGGALGEFASRFTGSSDLYEHSGRKPIASINFVTAHDGFTLRDLVSYNEKHNDANGEGNNDGESHNRSWNCGVEGPTTDPEIRDLRMRQQRNFLTTLLFSQGVPMMLHGDELGRTQGGNNNGYCQDNDISWIQWVLDEDDQKLLVFTQSLVKLRREHPVFRRRRFFAGNADHGGESDLGDIAWFTPEAQHMDEEDWSNGQAKSLMIFLNGSAIPEPDPRGQQILDDSFLVMFNAHDEPLAFTLPDEEYGAQWLPVIDTALHEVEANPLEPTWQIQVQPRSIVVLRCPREIVSAIIPGVTEEATA</sequence>
<dbReference type="Pfam" id="PF00128">
    <property type="entry name" value="Alpha-amylase"/>
    <property type="match status" value="1"/>
</dbReference>
<dbReference type="CDD" id="cd11326">
    <property type="entry name" value="AmyAc_Glg_debranch"/>
    <property type="match status" value="1"/>
</dbReference>
<feature type="domain" description="Glycosyl hydrolase family 13 catalytic" evidence="5">
    <location>
        <begin position="179"/>
        <end position="573"/>
    </location>
</feature>
<dbReference type="InterPro" id="IPR011837">
    <property type="entry name" value="Glycogen_debranch_GlgX"/>
</dbReference>
<dbReference type="NCBIfam" id="TIGR02100">
    <property type="entry name" value="glgX_debranch"/>
    <property type="match status" value="1"/>
</dbReference>
<keyword evidence="3" id="KW-0326">Glycosidase</keyword>
<evidence type="ECO:0000256" key="3">
    <source>
        <dbReference type="ARBA" id="ARBA00023295"/>
    </source>
</evidence>
<dbReference type="PANTHER" id="PTHR43002">
    <property type="entry name" value="GLYCOGEN DEBRANCHING ENZYME"/>
    <property type="match status" value="1"/>
</dbReference>
<dbReference type="Gene3D" id="2.60.40.1180">
    <property type="entry name" value="Golgi alpha-mannosidase II"/>
    <property type="match status" value="1"/>
</dbReference>
<comment type="caution">
    <text evidence="6">The sequence shown here is derived from an EMBL/GenBank/DDBJ whole genome shotgun (WGS) entry which is preliminary data.</text>
</comment>
<dbReference type="InterPro" id="IPR014756">
    <property type="entry name" value="Ig_E-set"/>
</dbReference>
<dbReference type="InterPro" id="IPR013780">
    <property type="entry name" value="Glyco_hydro_b"/>
</dbReference>